<organism evidence="1 2">
    <name type="scientific">Ephemerocybe angulata</name>
    <dbReference type="NCBI Taxonomy" id="980116"/>
    <lineage>
        <taxon>Eukaryota</taxon>
        <taxon>Fungi</taxon>
        <taxon>Dikarya</taxon>
        <taxon>Basidiomycota</taxon>
        <taxon>Agaricomycotina</taxon>
        <taxon>Agaricomycetes</taxon>
        <taxon>Agaricomycetidae</taxon>
        <taxon>Agaricales</taxon>
        <taxon>Agaricineae</taxon>
        <taxon>Psathyrellaceae</taxon>
        <taxon>Ephemerocybe</taxon>
    </lineage>
</organism>
<sequence>MKGVICITVESRERGKSEELPNLVYELGSVIMRPGRFHELHLHEDLEKAVDAFKRAIKLAPRGTTSEKPTCGVRAIPRGRSNDAQDPRTIDLGVFIFEQSQSRRQSNIQRCLAWSQLNNLRTPLDDLRAVDEVADRVLEVSKALDASGAQSKLTNIDLENTVSDAPISTKPDRWHTDLTVEWNRSVPSVRTKTLLQNIPTHETVAIINVHAIRCGALALQSGRDPNLIPVAGFSMAKAKSMSVQVREQLGMRGVKVRGRDFQGRVVHVAVLPWKKAHGRTKAGVGLVTHWHRVLQCSPPPTSALLKQTFRTRQIDSLDHILVEKVYHSKT</sequence>
<evidence type="ECO:0000313" key="1">
    <source>
        <dbReference type="EMBL" id="KAF6747683.1"/>
    </source>
</evidence>
<dbReference type="Proteomes" id="UP000521943">
    <property type="component" value="Unassembled WGS sequence"/>
</dbReference>
<gene>
    <name evidence="1" type="ORF">DFP72DRAFT_1147640</name>
</gene>
<protein>
    <submittedName>
        <fullName evidence="1">Uncharacterized protein</fullName>
    </submittedName>
</protein>
<evidence type="ECO:0000313" key="2">
    <source>
        <dbReference type="Proteomes" id="UP000521943"/>
    </source>
</evidence>
<proteinExistence type="predicted"/>
<dbReference type="EMBL" id="JACGCI010000079">
    <property type="protein sequence ID" value="KAF6747683.1"/>
    <property type="molecule type" value="Genomic_DNA"/>
</dbReference>
<dbReference type="AlphaFoldDB" id="A0A8H6HKZ4"/>
<reference evidence="1 2" key="1">
    <citation type="submission" date="2020-07" db="EMBL/GenBank/DDBJ databases">
        <title>Comparative genomics of pyrophilous fungi reveals a link between fire events and developmental genes.</title>
        <authorList>
            <consortium name="DOE Joint Genome Institute"/>
            <person name="Steindorff A.S."/>
            <person name="Carver A."/>
            <person name="Calhoun S."/>
            <person name="Stillman K."/>
            <person name="Liu H."/>
            <person name="Lipzen A."/>
            <person name="Pangilinan J."/>
            <person name="Labutti K."/>
            <person name="Bruns T.D."/>
            <person name="Grigoriev I.V."/>
        </authorList>
    </citation>
    <scope>NUCLEOTIDE SEQUENCE [LARGE SCALE GENOMIC DNA]</scope>
    <source>
        <strain evidence="1 2">CBS 144469</strain>
    </source>
</reference>
<comment type="caution">
    <text evidence="1">The sequence shown here is derived from an EMBL/GenBank/DDBJ whole genome shotgun (WGS) entry which is preliminary data.</text>
</comment>
<accession>A0A8H6HKZ4</accession>
<name>A0A8H6HKZ4_9AGAR</name>
<keyword evidence="2" id="KW-1185">Reference proteome</keyword>